<protein>
    <recommendedName>
        <fullName evidence="4">KOW domain-containing protein</fullName>
    </recommendedName>
</protein>
<dbReference type="EMBL" id="JBAHYK010001533">
    <property type="protein sequence ID" value="KAL0567652.1"/>
    <property type="molecule type" value="Genomic_DNA"/>
</dbReference>
<feature type="region of interest" description="Disordered" evidence="3">
    <location>
        <begin position="14"/>
        <end position="40"/>
    </location>
</feature>
<accession>A0ABR3EXY5</accession>
<dbReference type="SMART" id="SM00739">
    <property type="entry name" value="KOW"/>
    <property type="match status" value="3"/>
</dbReference>
<evidence type="ECO:0000259" key="4">
    <source>
        <dbReference type="SMART" id="SM00739"/>
    </source>
</evidence>
<dbReference type="Proteomes" id="UP001465976">
    <property type="component" value="Unassembled WGS sequence"/>
</dbReference>
<dbReference type="InterPro" id="IPR005824">
    <property type="entry name" value="KOW"/>
</dbReference>
<evidence type="ECO:0000256" key="1">
    <source>
        <dbReference type="ARBA" id="ARBA00022980"/>
    </source>
</evidence>
<sequence length="933" mass="104264">MVSLFVDVEAQVALSSDEEPDIDDEPGPHDDLESLHSMSDIAVLNPGTDVPFLEDLERRYTRASVSSRQPSSSRTATNNSSHSTILGKRKAVDVLESWHPALVFAAREPSPTLASTSTSGYHVNPRPIHPLTKQRLPAREEPLQIPKERRLLETDPNTVGMFGLWRQPPPTNAISKLGNVAGEKPQELESWSRWAKREGLNRGDVGQVWKAQSRQKTEDELQAEREGIQKAITQGMPPPDPSPEFVFESYWVLVVPRLPPPHFTQQSSLKLKPSVLEGRRRFPPTVFNPRKYDIIIPEKFIRTAQGFDIDGRLISHGLLIKLFKSNNLDPASTVPSEAIRAFQHHPHCQRFPFPIPGQWHFVDGEEVDVESSSNWECGRGVVKVSADGNTSVDYGAGGLHPAPTHLLCKVIEISDYVRVVSGDKIGKEGLVVERHANIIGISEKGSRQGIDIFVHVNSVTREAGKFDCTSIPWLDKEVTITKGLNYGREGIVKDVIRKPNRASLYLWLVLPQLKKMVKLPDTHVVAKGTREPLWKVLPLRQDQTHYDLDRRGSTSSGHVPWIGLYVAVIKGPHKGKEGTVQDVNRTQNTYAISRLTVTVEFNIMGSPCEHVYYDYVREQHTGLTLAGFHPLQANEQFFQPKPEFVGGGVKFEQRSSQFLSLECCIEREERESFGVDRSRVIDPADEGLEIPQLDPEAPMDCWNPYWEYPGSPHVEPPPPPPTSVSTQRPHNHDQYRYEEAGRHPLARPELVGVSLRVDILKGPHKKSSVYVKLTRTPTGAILGVLCKGKANHPHGIPLTSLAVSDRRVEPAKNDPLLVVIAGVHIGKLVRRISHFYVRAEKTGNDKWLVLAVVDKENTVDRLTGELVECFVDELAFVEESSTDTFRATHVTMKRVHDEARQNVSSDVRGPGTEKYDCLKAVITAQFAVDTTGP</sequence>
<dbReference type="InterPro" id="IPR041988">
    <property type="entry name" value="Ribosomal_uL24_KOW"/>
</dbReference>
<reference evidence="5 6" key="1">
    <citation type="submission" date="2024-02" db="EMBL/GenBank/DDBJ databases">
        <title>A draft genome for the cacao thread blight pathogen Marasmius crinis-equi.</title>
        <authorList>
            <person name="Cohen S.P."/>
            <person name="Baruah I.K."/>
            <person name="Amoako-Attah I."/>
            <person name="Bukari Y."/>
            <person name="Meinhardt L.W."/>
            <person name="Bailey B.A."/>
        </authorList>
    </citation>
    <scope>NUCLEOTIDE SEQUENCE [LARGE SCALE GENOMIC DNA]</scope>
    <source>
        <strain evidence="5 6">GH-76</strain>
    </source>
</reference>
<organism evidence="5 6">
    <name type="scientific">Marasmius crinis-equi</name>
    <dbReference type="NCBI Taxonomy" id="585013"/>
    <lineage>
        <taxon>Eukaryota</taxon>
        <taxon>Fungi</taxon>
        <taxon>Dikarya</taxon>
        <taxon>Basidiomycota</taxon>
        <taxon>Agaricomycotina</taxon>
        <taxon>Agaricomycetes</taxon>
        <taxon>Agaricomycetidae</taxon>
        <taxon>Agaricales</taxon>
        <taxon>Marasmiineae</taxon>
        <taxon>Marasmiaceae</taxon>
        <taxon>Marasmius</taxon>
    </lineage>
</organism>
<comment type="caution">
    <text evidence="5">The sequence shown here is derived from an EMBL/GenBank/DDBJ whole genome shotgun (WGS) entry which is preliminary data.</text>
</comment>
<feature type="compositionally biased region" description="Acidic residues" evidence="3">
    <location>
        <begin position="16"/>
        <end position="25"/>
    </location>
</feature>
<keyword evidence="1" id="KW-0689">Ribosomal protein</keyword>
<feature type="region of interest" description="Disordered" evidence="3">
    <location>
        <begin position="710"/>
        <end position="731"/>
    </location>
</feature>
<keyword evidence="2" id="KW-0687">Ribonucleoprotein</keyword>
<name>A0ABR3EXY5_9AGAR</name>
<feature type="compositionally biased region" description="Low complexity" evidence="3">
    <location>
        <begin position="62"/>
        <end position="77"/>
    </location>
</feature>
<feature type="domain" description="KOW" evidence="4">
    <location>
        <begin position="559"/>
        <end position="586"/>
    </location>
</feature>
<feature type="region of interest" description="Disordered" evidence="3">
    <location>
        <begin position="61"/>
        <end position="83"/>
    </location>
</feature>
<evidence type="ECO:0000313" key="6">
    <source>
        <dbReference type="Proteomes" id="UP001465976"/>
    </source>
</evidence>
<gene>
    <name evidence="5" type="ORF">V5O48_014343</name>
</gene>
<keyword evidence="6" id="KW-1185">Reference proteome</keyword>
<evidence type="ECO:0000256" key="2">
    <source>
        <dbReference type="ARBA" id="ARBA00023274"/>
    </source>
</evidence>
<evidence type="ECO:0000313" key="5">
    <source>
        <dbReference type="EMBL" id="KAL0567652.1"/>
    </source>
</evidence>
<evidence type="ECO:0000256" key="3">
    <source>
        <dbReference type="SAM" id="MobiDB-lite"/>
    </source>
</evidence>
<proteinExistence type="predicted"/>
<dbReference type="CDD" id="cd06089">
    <property type="entry name" value="KOW_RPL26"/>
    <property type="match status" value="1"/>
</dbReference>
<feature type="domain" description="KOW" evidence="4">
    <location>
        <begin position="471"/>
        <end position="498"/>
    </location>
</feature>
<feature type="domain" description="KOW" evidence="4">
    <location>
        <begin position="410"/>
        <end position="437"/>
    </location>
</feature>